<reference evidence="3" key="1">
    <citation type="thesis" date="2012" institute="The University of Queensland">
        <title>Probing the chemical diversity of venom from the Australian Funnel-web spider Hadronyche infensa.</title>
        <authorList>
            <person name="Pineda S.S."/>
        </authorList>
    </citation>
    <scope>NUCLEOTIDE SEQUENCE</scope>
    <source>
        <tissue evidence="3">6 venom glands</tissue>
    </source>
</reference>
<sequence>MMKAVIILVILFNAVYVSVQTCGGPDDCGEGSCCVGSFSRKCLLLSREGASCQPEYQHTGGIYSYACPCENGYICSPINRCQKA</sequence>
<keyword evidence="1" id="KW-0732">Signal</keyword>
<dbReference type="AlphaFoldDB" id="A0A1D0BPN2"/>
<evidence type="ECO:0000313" key="2">
    <source>
        <dbReference type="EMBL" id="CDZ18788.1"/>
    </source>
</evidence>
<organism evidence="3">
    <name type="scientific">Hadronyche infensa</name>
    <name type="common">Fraser island funnel-web spider</name>
    <name type="synonym">Atrax infensus</name>
    <dbReference type="NCBI Taxonomy" id="153481"/>
    <lineage>
        <taxon>Eukaryota</taxon>
        <taxon>Metazoa</taxon>
        <taxon>Ecdysozoa</taxon>
        <taxon>Arthropoda</taxon>
        <taxon>Chelicerata</taxon>
        <taxon>Arachnida</taxon>
        <taxon>Araneae</taxon>
        <taxon>Mygalomorphae</taxon>
        <taxon>Avicularoidea</taxon>
        <taxon>Hexathelidae</taxon>
        <taxon>Hadronyche</taxon>
    </lineage>
</organism>
<proteinExistence type="predicted"/>
<protein>
    <submittedName>
        <fullName evidence="3">U1-hexatoxin-Hi1f_1</fullName>
    </submittedName>
    <submittedName>
        <fullName evidence="2">U1-hexatoxin-Hi1f_2</fullName>
    </submittedName>
</protein>
<feature type="chain" id="PRO_5014266689" evidence="1">
    <location>
        <begin position="20"/>
        <end position="84"/>
    </location>
</feature>
<name>A0A1D0BPN2_HADIN</name>
<dbReference type="EMBL" id="HACE01000051">
    <property type="protein sequence ID" value="CDZ18835.1"/>
    <property type="molecule type" value="Transcribed_RNA"/>
</dbReference>
<evidence type="ECO:0000256" key="1">
    <source>
        <dbReference type="SAM" id="SignalP"/>
    </source>
</evidence>
<feature type="signal peptide" evidence="1">
    <location>
        <begin position="1"/>
        <end position="19"/>
    </location>
</feature>
<reference evidence="3" key="2">
    <citation type="submission" date="2014-07" db="EMBL/GenBank/DDBJ databases">
        <authorList>
            <person name="Zhang J.E."/>
            <person name="Yang H."/>
            <person name="Guo J."/>
            <person name="Deng Z."/>
            <person name="Luo H."/>
            <person name="Luo M."/>
            <person name="Zhao B."/>
        </authorList>
    </citation>
    <scope>NUCLEOTIDE SEQUENCE</scope>
    <source>
        <tissue evidence="3">6 venom glands</tissue>
    </source>
</reference>
<dbReference type="EMBL" id="HACE01000004">
    <property type="protein sequence ID" value="CDZ18788.1"/>
    <property type="molecule type" value="Transcribed_RNA"/>
</dbReference>
<dbReference type="Gene3D" id="2.10.80.10">
    <property type="entry name" value="Lipase, subunit A"/>
    <property type="match status" value="1"/>
</dbReference>
<accession>A0A1D0BPN2</accession>
<evidence type="ECO:0000313" key="3">
    <source>
        <dbReference type="EMBL" id="CDZ18835.1"/>
    </source>
</evidence>